<dbReference type="GO" id="GO:0016485">
    <property type="term" value="P:protein processing"/>
    <property type="evidence" value="ECO:0007669"/>
    <property type="project" value="TreeGrafter"/>
</dbReference>
<dbReference type="Gene3D" id="3.40.390.10">
    <property type="entry name" value="Collagenase (Catalytic Domain)"/>
    <property type="match status" value="1"/>
</dbReference>
<accession>A0A6I9W5R4</accession>
<name>A0A6I9W5R4_BACDO</name>
<evidence type="ECO:0000313" key="13">
    <source>
        <dbReference type="RefSeq" id="XP_011212291.2"/>
    </source>
</evidence>
<reference evidence="12" key="1">
    <citation type="submission" date="2025-05" db="UniProtKB">
        <authorList>
            <consortium name="RefSeq"/>
        </authorList>
    </citation>
    <scope>NUCLEOTIDE SEQUENCE [LARGE SCALE GENOMIC DNA]</scope>
</reference>
<reference evidence="13" key="2">
    <citation type="submission" date="2025-08" db="UniProtKB">
        <authorList>
            <consortium name="RefSeq"/>
        </authorList>
    </citation>
    <scope>IDENTIFICATION</scope>
    <source>
        <tissue evidence="13">Adult</tissue>
    </source>
</reference>
<protein>
    <submittedName>
        <fullName evidence="13">Membrane metallo-endopeptidase-like 1</fullName>
    </submittedName>
</protein>
<dbReference type="InterPro" id="IPR018497">
    <property type="entry name" value="Peptidase_M13_C"/>
</dbReference>
<dbReference type="Pfam" id="PF01431">
    <property type="entry name" value="Peptidase_M13"/>
    <property type="match status" value="1"/>
</dbReference>
<keyword evidence="5" id="KW-0479">Metal-binding</keyword>
<dbReference type="PRINTS" id="PR00786">
    <property type="entry name" value="NEPRILYSIN"/>
</dbReference>
<feature type="signal peptide" evidence="9">
    <location>
        <begin position="1"/>
        <end position="24"/>
    </location>
</feature>
<dbReference type="SUPFAM" id="SSF55486">
    <property type="entry name" value="Metalloproteases ('zincins'), catalytic domain"/>
    <property type="match status" value="1"/>
</dbReference>
<sequence length="653" mass="76488">MNLHRALTSLTLFLLPLLIHPARKGAFASVNENQIQAITSYVDPLINPCDDYYRYACGNWANVHSNEQYYEVTSLMDHKVNKRLIDYFQNYQLEGSSEAGNETYTDKLFLYYQTCRRTKSLQLKRYLQLVRPSSHLDWQLMLEVREPNATWPAERFNWLFTLAKLRRYNFKGAFIEHILLLDVDNDSNRYLIDLDKPTDKLADEIVIAALLIELGVERARAIDVAKQLHKFEERLLILRDIADKRGPQSISLSKLKDEMPEVPWQLYLQLVLSYTLTEDYEVQINNREYFRALNKVLENTEPSLIDNYIMVKFALFLMKDSADNFTKMDCMWDVRKKMELAVNFLYKQQFYGGSDAKYIADVERIFNLTRREFSARLKNNRMKLLPNQLEFLQSKLSAMRFNIGNLPASADERFIDKYYADVHIDPNNYHKNQLLLLKLRSRKEHDQLTAPAPSPSDYYFISDGDSCTPYFLFPKNLVIIPYAFLQPPAYHVNMHDIMKMGIFGFVLTHEIMHGFEYSGVRFDSSGITDWLGKSILSEDEFVSGFECLSYPKTDSLDERAADFMGIRVAYDTLFHPNSSMNARQPSFTDITPRRLFFLNVAQFFCGNLQPTFYEHDADDVRLRQTLKQFEAFTLEYECKPGDAMFVEKRCELY</sequence>
<organism evidence="12 13">
    <name type="scientific">Bactrocera dorsalis</name>
    <name type="common">Oriental fruit fly</name>
    <name type="synonym">Dacus dorsalis</name>
    <dbReference type="NCBI Taxonomy" id="27457"/>
    <lineage>
        <taxon>Eukaryota</taxon>
        <taxon>Metazoa</taxon>
        <taxon>Ecdysozoa</taxon>
        <taxon>Arthropoda</taxon>
        <taxon>Hexapoda</taxon>
        <taxon>Insecta</taxon>
        <taxon>Pterygota</taxon>
        <taxon>Neoptera</taxon>
        <taxon>Endopterygota</taxon>
        <taxon>Diptera</taxon>
        <taxon>Brachycera</taxon>
        <taxon>Muscomorpha</taxon>
        <taxon>Tephritoidea</taxon>
        <taxon>Tephritidae</taxon>
        <taxon>Bactrocera</taxon>
        <taxon>Bactrocera</taxon>
    </lineage>
</organism>
<comment type="subcellular location">
    <subcellularLocation>
        <location evidence="2">Cell membrane</location>
        <topology evidence="2">Single-pass type II membrane protein</topology>
    </subcellularLocation>
</comment>
<evidence type="ECO:0000259" key="10">
    <source>
        <dbReference type="Pfam" id="PF01431"/>
    </source>
</evidence>
<dbReference type="OrthoDB" id="7842934at2759"/>
<dbReference type="GO" id="GO:0004222">
    <property type="term" value="F:metalloendopeptidase activity"/>
    <property type="evidence" value="ECO:0007669"/>
    <property type="project" value="InterPro"/>
</dbReference>
<evidence type="ECO:0000259" key="11">
    <source>
        <dbReference type="Pfam" id="PF05649"/>
    </source>
</evidence>
<evidence type="ECO:0000256" key="5">
    <source>
        <dbReference type="ARBA" id="ARBA00022723"/>
    </source>
</evidence>
<dbReference type="InterPro" id="IPR024079">
    <property type="entry name" value="MetalloPept_cat_dom_sf"/>
</dbReference>
<dbReference type="GO" id="GO:0046872">
    <property type="term" value="F:metal ion binding"/>
    <property type="evidence" value="ECO:0007669"/>
    <property type="project" value="UniProtKB-KW"/>
</dbReference>
<keyword evidence="12" id="KW-1185">Reference proteome</keyword>
<proteinExistence type="inferred from homology"/>
<keyword evidence="8" id="KW-0482">Metalloprotease</keyword>
<feature type="domain" description="Peptidase M13 N-terminal" evidence="11">
    <location>
        <begin position="48"/>
        <end position="404"/>
    </location>
</feature>
<feature type="domain" description="Peptidase M13 C-terminal" evidence="10">
    <location>
        <begin position="475"/>
        <end position="652"/>
    </location>
</feature>
<dbReference type="KEGG" id="bdr:105232338"/>
<keyword evidence="7" id="KW-0862">Zinc</keyword>
<gene>
    <name evidence="13" type="primary">LOC105232338</name>
</gene>
<keyword evidence="9" id="KW-0732">Signal</keyword>
<evidence type="ECO:0000256" key="4">
    <source>
        <dbReference type="ARBA" id="ARBA00022670"/>
    </source>
</evidence>
<dbReference type="PROSITE" id="PS51885">
    <property type="entry name" value="NEPRILYSIN"/>
    <property type="match status" value="1"/>
</dbReference>
<evidence type="ECO:0000256" key="3">
    <source>
        <dbReference type="ARBA" id="ARBA00007357"/>
    </source>
</evidence>
<dbReference type="RefSeq" id="XP_011212291.2">
    <property type="nucleotide sequence ID" value="XM_011213989.4"/>
</dbReference>
<feature type="chain" id="PRO_5046135508" evidence="9">
    <location>
        <begin position="25"/>
        <end position="653"/>
    </location>
</feature>
<dbReference type="PANTHER" id="PTHR11733:SF167">
    <property type="entry name" value="FI17812P1-RELATED"/>
    <property type="match status" value="1"/>
</dbReference>
<keyword evidence="4" id="KW-0645">Protease</keyword>
<dbReference type="InterPro" id="IPR008753">
    <property type="entry name" value="Peptidase_M13_N"/>
</dbReference>
<dbReference type="PANTHER" id="PTHR11733">
    <property type="entry name" value="ZINC METALLOPROTEASE FAMILY M13 NEPRILYSIN-RELATED"/>
    <property type="match status" value="1"/>
</dbReference>
<evidence type="ECO:0000256" key="8">
    <source>
        <dbReference type="ARBA" id="ARBA00023049"/>
    </source>
</evidence>
<dbReference type="CDD" id="cd08662">
    <property type="entry name" value="M13"/>
    <property type="match status" value="1"/>
</dbReference>
<keyword evidence="6" id="KW-0378">Hydrolase</keyword>
<evidence type="ECO:0000256" key="7">
    <source>
        <dbReference type="ARBA" id="ARBA00022833"/>
    </source>
</evidence>
<evidence type="ECO:0000256" key="6">
    <source>
        <dbReference type="ARBA" id="ARBA00022801"/>
    </source>
</evidence>
<evidence type="ECO:0000256" key="1">
    <source>
        <dbReference type="ARBA" id="ARBA00001947"/>
    </source>
</evidence>
<dbReference type="Proteomes" id="UP001652620">
    <property type="component" value="Chromosome 1"/>
</dbReference>
<dbReference type="InterPro" id="IPR000718">
    <property type="entry name" value="Peptidase_M13"/>
</dbReference>
<comment type="cofactor">
    <cofactor evidence="1">
        <name>Zn(2+)</name>
        <dbReference type="ChEBI" id="CHEBI:29105"/>
    </cofactor>
</comment>
<dbReference type="Pfam" id="PF05649">
    <property type="entry name" value="Peptidase_M13_N"/>
    <property type="match status" value="1"/>
</dbReference>
<evidence type="ECO:0000256" key="2">
    <source>
        <dbReference type="ARBA" id="ARBA00004401"/>
    </source>
</evidence>
<dbReference type="AlphaFoldDB" id="A0A6I9W5R4"/>
<dbReference type="InterPro" id="IPR042089">
    <property type="entry name" value="Peptidase_M13_dom_2"/>
</dbReference>
<dbReference type="GeneID" id="105232338"/>
<dbReference type="GO" id="GO:0005886">
    <property type="term" value="C:plasma membrane"/>
    <property type="evidence" value="ECO:0007669"/>
    <property type="project" value="UniProtKB-SubCell"/>
</dbReference>
<dbReference type="Gene3D" id="1.10.1380.10">
    <property type="entry name" value="Neutral endopeptidase , domain2"/>
    <property type="match status" value="1"/>
</dbReference>
<comment type="similarity">
    <text evidence="3">Belongs to the peptidase M13 family.</text>
</comment>
<evidence type="ECO:0000313" key="12">
    <source>
        <dbReference type="Proteomes" id="UP001652620"/>
    </source>
</evidence>
<evidence type="ECO:0000256" key="9">
    <source>
        <dbReference type="SAM" id="SignalP"/>
    </source>
</evidence>